<dbReference type="InterPro" id="IPR013517">
    <property type="entry name" value="FG-GAP"/>
</dbReference>
<feature type="domain" description="Secretion system C-terminal sorting" evidence="2">
    <location>
        <begin position="417"/>
        <end position="485"/>
    </location>
</feature>
<dbReference type="Pfam" id="PF18962">
    <property type="entry name" value="Por_Secre_tail"/>
    <property type="match status" value="1"/>
</dbReference>
<dbReference type="PANTHER" id="PTHR46580">
    <property type="entry name" value="SENSOR KINASE-RELATED"/>
    <property type="match status" value="1"/>
</dbReference>
<keyword evidence="4" id="KW-1185">Reference proteome</keyword>
<reference evidence="3 4" key="1">
    <citation type="submission" date="2019-04" db="EMBL/GenBank/DDBJ databases">
        <authorList>
            <person name="Feng G."/>
            <person name="Zhang J."/>
            <person name="Zhu H."/>
        </authorList>
    </citation>
    <scope>NUCLEOTIDE SEQUENCE [LARGE SCALE GENOMIC DNA]</scope>
    <source>
        <strain evidence="3 4">JCM 31653</strain>
    </source>
</reference>
<keyword evidence="1" id="KW-0732">Signal</keyword>
<comment type="caution">
    <text evidence="3">The sequence shown here is derived from an EMBL/GenBank/DDBJ whole genome shotgun (WGS) entry which is preliminary data.</text>
</comment>
<dbReference type="InterPro" id="IPR028994">
    <property type="entry name" value="Integrin_alpha_N"/>
</dbReference>
<name>A0A4Z0Q7L4_9BACT</name>
<sequence>MSSFTSLAQSIPPLTIGYGPTIQLPTGSDINDVAVADLDHDGRPDLAIPERALDTLAIFVQNAGGGFPAKATARYYFSRGPHTIIPLALNGYGAPGSPVPIADDLVLGARQSIELYLLDNVGTVPGQLSLVARPALRWGPNGGSPPTDPRLLTAPLNGDDYPDIAYLYNPNGTPLAGLGGNGILFRNTPPNNIAPPLFYQAPFRPVDASLACMYDPGAYNALLASPTTNEVIIVTTTGKSQPSNAWWQSGYQSKAASGGTRPVAAAGADINGDGATDLVAAHETNPNVVIQLRDPDPVAQYDLLFPTKITYSLPGTPRQVILQDMNGDNRPDLLVLLTTGLVEVFRNTGQSGPALFDAPLLLATGSRPSYMRLADINADGQLDLAVACPGDNTVNLFYNQSVVLAAKPVTNRETIAVYPTPARTILHIRPANGEVVTTVTLRDALGRPVRQWSKPGATIDVADVARGMYLLQLQASGGVVTRRIVLE</sequence>
<dbReference type="Gene3D" id="2.130.10.130">
    <property type="entry name" value="Integrin alpha, N-terminal"/>
    <property type="match status" value="1"/>
</dbReference>
<dbReference type="RefSeq" id="WP_167856800.1">
    <property type="nucleotide sequence ID" value="NZ_SRLC01000001.1"/>
</dbReference>
<evidence type="ECO:0000313" key="3">
    <source>
        <dbReference type="EMBL" id="TGE25143.1"/>
    </source>
</evidence>
<protein>
    <submittedName>
        <fullName evidence="3">T9SS type A sorting domain-containing protein</fullName>
    </submittedName>
</protein>
<evidence type="ECO:0000313" key="4">
    <source>
        <dbReference type="Proteomes" id="UP000297549"/>
    </source>
</evidence>
<evidence type="ECO:0000259" key="2">
    <source>
        <dbReference type="Pfam" id="PF18962"/>
    </source>
</evidence>
<dbReference type="PANTHER" id="PTHR46580:SF4">
    <property type="entry name" value="ATP_GTP-BINDING PROTEIN"/>
    <property type="match status" value="1"/>
</dbReference>
<evidence type="ECO:0000256" key="1">
    <source>
        <dbReference type="ARBA" id="ARBA00022729"/>
    </source>
</evidence>
<organism evidence="3 4">
    <name type="scientific">Hymenobacter aquaticus</name>
    <dbReference type="NCBI Taxonomy" id="1867101"/>
    <lineage>
        <taxon>Bacteria</taxon>
        <taxon>Pseudomonadati</taxon>
        <taxon>Bacteroidota</taxon>
        <taxon>Cytophagia</taxon>
        <taxon>Cytophagales</taxon>
        <taxon>Hymenobacteraceae</taxon>
        <taxon>Hymenobacter</taxon>
    </lineage>
</organism>
<dbReference type="EMBL" id="SRLC01000001">
    <property type="protein sequence ID" value="TGE25143.1"/>
    <property type="molecule type" value="Genomic_DNA"/>
</dbReference>
<gene>
    <name evidence="3" type="ORF">E5K00_08075</name>
</gene>
<proteinExistence type="predicted"/>
<dbReference type="SUPFAM" id="SSF69318">
    <property type="entry name" value="Integrin alpha N-terminal domain"/>
    <property type="match status" value="1"/>
</dbReference>
<dbReference type="InterPro" id="IPR026444">
    <property type="entry name" value="Secre_tail"/>
</dbReference>
<dbReference type="AlphaFoldDB" id="A0A4Z0Q7L4"/>
<dbReference type="NCBIfam" id="TIGR04183">
    <property type="entry name" value="Por_Secre_tail"/>
    <property type="match status" value="1"/>
</dbReference>
<accession>A0A4Z0Q7L4</accession>
<dbReference type="Proteomes" id="UP000297549">
    <property type="component" value="Unassembled WGS sequence"/>
</dbReference>
<dbReference type="Pfam" id="PF13517">
    <property type="entry name" value="FG-GAP_3"/>
    <property type="match status" value="1"/>
</dbReference>